<evidence type="ECO:0000313" key="1">
    <source>
        <dbReference type="EMBL" id="ACS81256.1"/>
    </source>
</evidence>
<keyword evidence="2" id="KW-1185">Reference proteome</keyword>
<reference evidence="1 2" key="1">
    <citation type="submission" date="2009-06" db="EMBL/GenBank/DDBJ databases">
        <title>Complete sequence of Desulfovibrio salexigens DSM 2638.</title>
        <authorList>
            <consortium name="US DOE Joint Genome Institute"/>
            <person name="Lucas S."/>
            <person name="Copeland A."/>
            <person name="Lapidus A."/>
            <person name="Glavina del Rio T."/>
            <person name="Tice H."/>
            <person name="Bruce D."/>
            <person name="Goodwin L."/>
            <person name="Pitluck S."/>
            <person name="Munk A.C."/>
            <person name="Brettin T."/>
            <person name="Detter J.C."/>
            <person name="Han C."/>
            <person name="Tapia R."/>
            <person name="Larimer F."/>
            <person name="Land M."/>
            <person name="Hauser L."/>
            <person name="Kyrpides N."/>
            <person name="Anderson I."/>
            <person name="Wall J.D."/>
            <person name="Arkin A.P."/>
            <person name="Dehal P."/>
            <person name="Chivian D."/>
            <person name="Giles B."/>
            <person name="Hazen T.C."/>
        </authorList>
    </citation>
    <scope>NUCLEOTIDE SEQUENCE [LARGE SCALE GENOMIC DNA]</scope>
    <source>
        <strain evidence="2">ATCC 14822 / DSM 2638 / NCIMB 8403 / VKM B-1763</strain>
    </source>
</reference>
<dbReference type="HOGENOM" id="CLU_1545147_0_0_7"/>
<dbReference type="eggNOG" id="ENOG50317WB">
    <property type="taxonomic scope" value="Bacteria"/>
</dbReference>
<organism evidence="1 2">
    <name type="scientific">Maridesulfovibrio salexigens (strain ATCC 14822 / DSM 2638 / NCIMB 8403 / VKM B-1763)</name>
    <name type="common">Desulfovibrio salexigens</name>
    <dbReference type="NCBI Taxonomy" id="526222"/>
    <lineage>
        <taxon>Bacteria</taxon>
        <taxon>Pseudomonadati</taxon>
        <taxon>Thermodesulfobacteriota</taxon>
        <taxon>Desulfovibrionia</taxon>
        <taxon>Desulfovibrionales</taxon>
        <taxon>Desulfovibrionaceae</taxon>
        <taxon>Maridesulfovibrio</taxon>
    </lineage>
</organism>
<dbReference type="EMBL" id="CP001649">
    <property type="protein sequence ID" value="ACS81256.1"/>
    <property type="molecule type" value="Genomic_DNA"/>
</dbReference>
<dbReference type="Pfam" id="PF01202">
    <property type="entry name" value="SKI"/>
    <property type="match status" value="1"/>
</dbReference>
<dbReference type="OrthoDB" id="5453831at2"/>
<dbReference type="KEGG" id="dsa:Desal_3205"/>
<accession>C6C255</accession>
<dbReference type="Gene3D" id="3.40.50.300">
    <property type="entry name" value="P-loop containing nucleotide triphosphate hydrolases"/>
    <property type="match status" value="1"/>
</dbReference>
<sequence length="174" mass="19472">MAKEYIEMTDIEYVVDEQEKKSVYVPGMAKDMLIGGRDSGNVFILCLNDELRKSIAAKVAEKLNREYLVVSRSDGNPVLEKVAGGDNQIVSLPRGAAKSEKVRQMLKDNGKVIFIMCDFMSLLNASDGSDDAREQISLMLNRFEPSFMEAAHHVVRSDQSEEEILQDVLEKIAI</sequence>
<dbReference type="RefSeq" id="WP_015853072.1">
    <property type="nucleotide sequence ID" value="NC_012881.1"/>
</dbReference>
<gene>
    <name evidence="1" type="ordered locus">Desal_3205</name>
</gene>
<evidence type="ECO:0000313" key="2">
    <source>
        <dbReference type="Proteomes" id="UP000002601"/>
    </source>
</evidence>
<dbReference type="InterPro" id="IPR031322">
    <property type="entry name" value="Shikimate/glucono_kinase"/>
</dbReference>
<dbReference type="InterPro" id="IPR027417">
    <property type="entry name" value="P-loop_NTPase"/>
</dbReference>
<dbReference type="AlphaFoldDB" id="C6C255"/>
<dbReference type="Proteomes" id="UP000002601">
    <property type="component" value="Chromosome"/>
</dbReference>
<dbReference type="STRING" id="526222.Desal_3205"/>
<protein>
    <submittedName>
        <fullName evidence="1">Uncharacterized protein</fullName>
    </submittedName>
</protein>
<name>C6C255_MARSD</name>
<proteinExistence type="predicted"/>